<accession>A0A6C0CPI8</accession>
<reference evidence="1" key="1">
    <citation type="journal article" date="2020" name="Nature">
        <title>Giant virus diversity and host interactions through global metagenomics.</title>
        <authorList>
            <person name="Schulz F."/>
            <person name="Roux S."/>
            <person name="Paez-Espino D."/>
            <person name="Jungbluth S."/>
            <person name="Walsh D.A."/>
            <person name="Denef V.J."/>
            <person name="McMahon K.D."/>
            <person name="Konstantinidis K.T."/>
            <person name="Eloe-Fadrosh E.A."/>
            <person name="Kyrpides N.C."/>
            <person name="Woyke T."/>
        </authorList>
    </citation>
    <scope>NUCLEOTIDE SEQUENCE</scope>
    <source>
        <strain evidence="1">GVMAG-M-3300021425-30</strain>
    </source>
</reference>
<organism evidence="1">
    <name type="scientific">viral metagenome</name>
    <dbReference type="NCBI Taxonomy" id="1070528"/>
    <lineage>
        <taxon>unclassified sequences</taxon>
        <taxon>metagenomes</taxon>
        <taxon>organismal metagenomes</taxon>
    </lineage>
</organism>
<dbReference type="EMBL" id="MN739467">
    <property type="protein sequence ID" value="QHT06203.1"/>
    <property type="molecule type" value="Genomic_DNA"/>
</dbReference>
<proteinExistence type="predicted"/>
<dbReference type="AlphaFoldDB" id="A0A6C0CPI8"/>
<sequence>MSELNIDSLLKALENEDNEKLLELDHTKISKMKNDILQKLHLPRDKLKSYHKSLKNYRFIDELPDLHYGSYIRWITIRDPDNIKLTNGGIVCEMKVGDDGIIVVCKNKMNRFFSLRMNETLIFQRLSEQEQVLLSALDYLNN</sequence>
<evidence type="ECO:0000313" key="1">
    <source>
        <dbReference type="EMBL" id="QHT06203.1"/>
    </source>
</evidence>
<protein>
    <submittedName>
        <fullName evidence="1">Uncharacterized protein</fullName>
    </submittedName>
</protein>
<name>A0A6C0CPI8_9ZZZZ</name>